<dbReference type="RefSeq" id="WP_092860894.1">
    <property type="nucleotide sequence ID" value="NZ_FOQH01000007.1"/>
</dbReference>
<dbReference type="SMART" id="SM00388">
    <property type="entry name" value="HisKA"/>
    <property type="match status" value="1"/>
</dbReference>
<dbReference type="Pfam" id="PF08448">
    <property type="entry name" value="PAS_4"/>
    <property type="match status" value="1"/>
</dbReference>
<keyword evidence="3" id="KW-0597">Phosphoprotein</keyword>
<dbReference type="OrthoDB" id="7568856at2"/>
<dbReference type="SUPFAM" id="SSF55874">
    <property type="entry name" value="ATPase domain of HSP90 chaperone/DNA topoisomerase II/histidine kinase"/>
    <property type="match status" value="1"/>
</dbReference>
<evidence type="ECO:0000259" key="4">
    <source>
        <dbReference type="PROSITE" id="PS50109"/>
    </source>
</evidence>
<name>A0A1I3IF03_9RHOB</name>
<accession>A0A1I3IF03</accession>
<dbReference type="Pfam" id="PF02518">
    <property type="entry name" value="HATPase_c"/>
    <property type="match status" value="1"/>
</dbReference>
<dbReference type="InterPro" id="IPR035965">
    <property type="entry name" value="PAS-like_dom_sf"/>
</dbReference>
<dbReference type="Gene3D" id="3.30.565.10">
    <property type="entry name" value="Histidine kinase-like ATPase, C-terminal domain"/>
    <property type="match status" value="1"/>
</dbReference>
<dbReference type="NCBIfam" id="TIGR00229">
    <property type="entry name" value="sensory_box"/>
    <property type="match status" value="1"/>
</dbReference>
<dbReference type="PANTHER" id="PTHR43065">
    <property type="entry name" value="SENSOR HISTIDINE KINASE"/>
    <property type="match status" value="1"/>
</dbReference>
<dbReference type="InterPro" id="IPR036890">
    <property type="entry name" value="HATPase_C_sf"/>
</dbReference>
<keyword evidence="7" id="KW-1185">Reference proteome</keyword>
<dbReference type="GO" id="GO:0000155">
    <property type="term" value="F:phosphorelay sensor kinase activity"/>
    <property type="evidence" value="ECO:0007669"/>
    <property type="project" value="InterPro"/>
</dbReference>
<dbReference type="InterPro" id="IPR013656">
    <property type="entry name" value="PAS_4"/>
</dbReference>
<proteinExistence type="predicted"/>
<gene>
    <name evidence="6" type="ORF">SAMN05216258_10714</name>
</gene>
<evidence type="ECO:0000259" key="5">
    <source>
        <dbReference type="PROSITE" id="PS50112"/>
    </source>
</evidence>
<dbReference type="EMBL" id="FOQH01000007">
    <property type="protein sequence ID" value="SFI46506.1"/>
    <property type="molecule type" value="Genomic_DNA"/>
</dbReference>
<evidence type="ECO:0000256" key="1">
    <source>
        <dbReference type="ARBA" id="ARBA00000085"/>
    </source>
</evidence>
<dbReference type="SUPFAM" id="SSF55785">
    <property type="entry name" value="PYP-like sensor domain (PAS domain)"/>
    <property type="match status" value="1"/>
</dbReference>
<sequence>MASATPKGPEPVAGGLTDAAWMDVLHAVDRTYAELVDYQEQLERQNAETAMLRRFMESVLGSVSDALIVVDRQGRVEEASRSLSVLLGRERAETLGRPLADLLPQASRAPLAEVVERVIAARRPDTAEADLLTSDGPAPFEFSVTPRLDERGRGVGAVLTGRPLGELRRAYAELEESHRQMQLTQAHLVRSEKLASLGRLLAGVAHELNNPISFVYANAHALEKYATRFETYFERVQAGAGREELIALRAELRLDRELRNLRSAIQGARDGAERVRDIVADLRRLSADGAGERTLFDLADTARTAVAWVERGVRPGAAAVFEADGPVPALGRAGHIQQVVMNLVQNAFDAAGSGAVRVRVRAEGDRAVLEVSDDGPGVPAELQHAIFDPFFTTKAVGKGTGLGLAISAKIAEEHGGRLSLEPSEHGARFRLDLPARADVAGDAP</sequence>
<dbReference type="SMART" id="SM00091">
    <property type="entry name" value="PAS"/>
    <property type="match status" value="1"/>
</dbReference>
<dbReference type="STRING" id="1114924.SAMN05216258_10714"/>
<dbReference type="InterPro" id="IPR003594">
    <property type="entry name" value="HATPase_dom"/>
</dbReference>
<evidence type="ECO:0000256" key="3">
    <source>
        <dbReference type="ARBA" id="ARBA00022553"/>
    </source>
</evidence>
<dbReference type="InterPro" id="IPR036097">
    <property type="entry name" value="HisK_dim/P_sf"/>
</dbReference>
<dbReference type="PANTHER" id="PTHR43065:SF42">
    <property type="entry name" value="TWO-COMPONENT SENSOR PPRA"/>
    <property type="match status" value="1"/>
</dbReference>
<keyword evidence="6" id="KW-0808">Transferase</keyword>
<dbReference type="Gene3D" id="1.10.287.130">
    <property type="match status" value="1"/>
</dbReference>
<comment type="catalytic activity">
    <reaction evidence="1">
        <text>ATP + protein L-histidine = ADP + protein N-phospho-L-histidine.</text>
        <dbReference type="EC" id="2.7.13.3"/>
    </reaction>
</comment>
<dbReference type="Proteomes" id="UP000199377">
    <property type="component" value="Unassembled WGS sequence"/>
</dbReference>
<evidence type="ECO:0000256" key="2">
    <source>
        <dbReference type="ARBA" id="ARBA00012438"/>
    </source>
</evidence>
<keyword evidence="6" id="KW-0418">Kinase</keyword>
<dbReference type="SUPFAM" id="SSF47384">
    <property type="entry name" value="Homodimeric domain of signal transducing histidine kinase"/>
    <property type="match status" value="1"/>
</dbReference>
<feature type="domain" description="Histidine kinase" evidence="4">
    <location>
        <begin position="203"/>
        <end position="437"/>
    </location>
</feature>
<dbReference type="EC" id="2.7.13.3" evidence="2"/>
<dbReference type="PROSITE" id="PS50112">
    <property type="entry name" value="PAS"/>
    <property type="match status" value="1"/>
</dbReference>
<dbReference type="Gene3D" id="3.30.450.20">
    <property type="entry name" value="PAS domain"/>
    <property type="match status" value="1"/>
</dbReference>
<dbReference type="PRINTS" id="PR00344">
    <property type="entry name" value="BCTRLSENSOR"/>
</dbReference>
<organism evidence="6 7">
    <name type="scientific">Albimonas pacifica</name>
    <dbReference type="NCBI Taxonomy" id="1114924"/>
    <lineage>
        <taxon>Bacteria</taxon>
        <taxon>Pseudomonadati</taxon>
        <taxon>Pseudomonadota</taxon>
        <taxon>Alphaproteobacteria</taxon>
        <taxon>Rhodobacterales</taxon>
        <taxon>Paracoccaceae</taxon>
        <taxon>Albimonas</taxon>
    </lineage>
</organism>
<protein>
    <recommendedName>
        <fullName evidence="2">histidine kinase</fullName>
        <ecNumber evidence="2">2.7.13.3</ecNumber>
    </recommendedName>
</protein>
<dbReference type="InterPro" id="IPR000014">
    <property type="entry name" value="PAS"/>
</dbReference>
<feature type="domain" description="PAS" evidence="5">
    <location>
        <begin position="48"/>
        <end position="122"/>
    </location>
</feature>
<dbReference type="InterPro" id="IPR005467">
    <property type="entry name" value="His_kinase_dom"/>
</dbReference>
<dbReference type="SMART" id="SM00387">
    <property type="entry name" value="HATPase_c"/>
    <property type="match status" value="1"/>
</dbReference>
<dbReference type="PROSITE" id="PS50109">
    <property type="entry name" value="HIS_KIN"/>
    <property type="match status" value="1"/>
</dbReference>
<dbReference type="InterPro" id="IPR004358">
    <property type="entry name" value="Sig_transdc_His_kin-like_C"/>
</dbReference>
<evidence type="ECO:0000313" key="7">
    <source>
        <dbReference type="Proteomes" id="UP000199377"/>
    </source>
</evidence>
<reference evidence="6 7" key="1">
    <citation type="submission" date="2016-10" db="EMBL/GenBank/DDBJ databases">
        <authorList>
            <person name="de Groot N.N."/>
        </authorList>
    </citation>
    <scope>NUCLEOTIDE SEQUENCE [LARGE SCALE GENOMIC DNA]</scope>
    <source>
        <strain evidence="6 7">CGMCC 1.11030</strain>
    </source>
</reference>
<dbReference type="InterPro" id="IPR003661">
    <property type="entry name" value="HisK_dim/P_dom"/>
</dbReference>
<dbReference type="CDD" id="cd00082">
    <property type="entry name" value="HisKA"/>
    <property type="match status" value="1"/>
</dbReference>
<evidence type="ECO:0000313" key="6">
    <source>
        <dbReference type="EMBL" id="SFI46506.1"/>
    </source>
</evidence>
<dbReference type="AlphaFoldDB" id="A0A1I3IF03"/>
<dbReference type="CDD" id="cd00130">
    <property type="entry name" value="PAS"/>
    <property type="match status" value="1"/>
</dbReference>